<evidence type="ECO:0000313" key="2">
    <source>
        <dbReference type="Proteomes" id="UP000095281"/>
    </source>
</evidence>
<sequence>MKKFNRSIFLIVLFNVGSYIIATMVITITYRFTEITPVILWYITESTMIYINIGAVGIVPIICLN</sequence>
<evidence type="ECO:0000256" key="1">
    <source>
        <dbReference type="SAM" id="Phobius"/>
    </source>
</evidence>
<keyword evidence="1" id="KW-0472">Membrane</keyword>
<dbReference type="WBParaSite" id="MhA1_Contig2798.frz3.gene1">
    <property type="protein sequence ID" value="MhA1_Contig2798.frz3.gene1"/>
    <property type="gene ID" value="MhA1_Contig2798.frz3.gene1"/>
</dbReference>
<feature type="transmembrane region" description="Helical" evidence="1">
    <location>
        <begin position="39"/>
        <end position="64"/>
    </location>
</feature>
<organism evidence="2 3">
    <name type="scientific">Meloidogyne hapla</name>
    <name type="common">Root-knot nematode worm</name>
    <dbReference type="NCBI Taxonomy" id="6305"/>
    <lineage>
        <taxon>Eukaryota</taxon>
        <taxon>Metazoa</taxon>
        <taxon>Ecdysozoa</taxon>
        <taxon>Nematoda</taxon>
        <taxon>Chromadorea</taxon>
        <taxon>Rhabditida</taxon>
        <taxon>Tylenchina</taxon>
        <taxon>Tylenchomorpha</taxon>
        <taxon>Tylenchoidea</taxon>
        <taxon>Meloidogynidae</taxon>
        <taxon>Meloidogyninae</taxon>
        <taxon>Meloidogyne</taxon>
    </lineage>
</organism>
<dbReference type="AlphaFoldDB" id="A0A1I8BK26"/>
<keyword evidence="1" id="KW-1133">Transmembrane helix</keyword>
<accession>A0A1I8BK26</accession>
<reference evidence="3" key="1">
    <citation type="submission" date="2016-11" db="UniProtKB">
        <authorList>
            <consortium name="WormBaseParasite"/>
        </authorList>
    </citation>
    <scope>IDENTIFICATION</scope>
</reference>
<proteinExistence type="predicted"/>
<protein>
    <submittedName>
        <fullName evidence="3">7TM_GPCR_Srx domain-containing protein</fullName>
    </submittedName>
</protein>
<evidence type="ECO:0000313" key="3">
    <source>
        <dbReference type="WBParaSite" id="MhA1_Contig2798.frz3.gene1"/>
    </source>
</evidence>
<keyword evidence="1" id="KW-0812">Transmembrane</keyword>
<feature type="transmembrane region" description="Helical" evidence="1">
    <location>
        <begin position="7"/>
        <end position="33"/>
    </location>
</feature>
<keyword evidence="2" id="KW-1185">Reference proteome</keyword>
<name>A0A1I8BK26_MELHA</name>
<dbReference type="Proteomes" id="UP000095281">
    <property type="component" value="Unplaced"/>
</dbReference>